<organism evidence="1">
    <name type="scientific">Cryptomonas curvata</name>
    <dbReference type="NCBI Taxonomy" id="233186"/>
    <lineage>
        <taxon>Eukaryota</taxon>
        <taxon>Cryptophyceae</taxon>
        <taxon>Cryptomonadales</taxon>
        <taxon>Cryptomonadaceae</taxon>
        <taxon>Cryptomonas</taxon>
    </lineage>
</organism>
<dbReference type="EMBL" id="HBEZ01033080">
    <property type="protein sequence ID" value="CAD8640608.1"/>
    <property type="molecule type" value="Transcribed_RNA"/>
</dbReference>
<evidence type="ECO:0000313" key="1">
    <source>
        <dbReference type="EMBL" id="CAD8640608.1"/>
    </source>
</evidence>
<protein>
    <submittedName>
        <fullName evidence="1">Uncharacterized protein</fullName>
    </submittedName>
</protein>
<reference evidence="1" key="1">
    <citation type="submission" date="2021-01" db="EMBL/GenBank/DDBJ databases">
        <authorList>
            <person name="Corre E."/>
            <person name="Pelletier E."/>
            <person name="Niang G."/>
            <person name="Scheremetjew M."/>
            <person name="Finn R."/>
            <person name="Kale V."/>
            <person name="Holt S."/>
            <person name="Cochrane G."/>
            <person name="Meng A."/>
            <person name="Brown T."/>
            <person name="Cohen L."/>
        </authorList>
    </citation>
    <scope>NUCLEOTIDE SEQUENCE</scope>
    <source>
        <strain evidence="1">CCAP979/52</strain>
    </source>
</reference>
<sequence length="129" mass="13651">MFADILHIHNFQALVQGIPGAISFGGTQIISDKVGDLGDTADAPDPARVEIVKKLWLADDVTGGMPNGMGGSEEGMFGHYAINAFWPNTAIDDDNLRGIGQSGNECPTTWDGLCGNTVHANTREAYTTS</sequence>
<dbReference type="AlphaFoldDB" id="A0A7S0MHB9"/>
<name>A0A7S0MHB9_9CRYP</name>
<gene>
    <name evidence="1" type="ORF">CCUR1050_LOCUS18292</name>
</gene>
<accession>A0A7S0MHB9</accession>
<proteinExistence type="predicted"/>